<dbReference type="GO" id="GO:0003677">
    <property type="term" value="F:DNA binding"/>
    <property type="evidence" value="ECO:0007669"/>
    <property type="project" value="InterPro"/>
</dbReference>
<sequence>MKQEQNTLNHQEQQAELPNPGTMLSQAREAHGLSQQQVAEKLNLSTSFVQNIEANKFNFGLPETFNRGYLKNYAKLVNICHQSVLHSYEQLDMSQKQSSKMQSFSKGTEKQAEHNMLMWVTYLILAIFIAATVVWWLQTPSVQPEPIASNAQLSETVAPVNEVLAAKQSGASEASLPLLTKPQPVVTDESENALKPANDEQLTLVSTTDDQPSTVLPEPIAQTQQTKVHDTQDDLVFTFAGDCWVNIYDATGERIAWGVKKSGYIMRISGQPPFSITLGKPELVKIAYNDVTVDTSMFSAGNIAKFSLPLTP</sequence>
<dbReference type="PANTHER" id="PTHR34475:SF1">
    <property type="entry name" value="CYTOSKELETON PROTEIN RODZ"/>
    <property type="match status" value="1"/>
</dbReference>
<dbReference type="STRING" id="641665.GCA_002104455_01706"/>
<dbReference type="OrthoDB" id="9790252at2"/>
<dbReference type="CDD" id="cd00093">
    <property type="entry name" value="HTH_XRE"/>
    <property type="match status" value="1"/>
</dbReference>
<accession>A0A1H7JGL2</accession>
<dbReference type="SMART" id="SM00530">
    <property type="entry name" value="HTH_XRE"/>
    <property type="match status" value="1"/>
</dbReference>
<dbReference type="InterPro" id="IPR050400">
    <property type="entry name" value="Bact_Cytoskel_RodZ"/>
</dbReference>
<dbReference type="Pfam" id="PF13413">
    <property type="entry name" value="HTH_25"/>
    <property type="match status" value="1"/>
</dbReference>
<dbReference type="Proteomes" id="UP000199297">
    <property type="component" value="Unassembled WGS sequence"/>
</dbReference>
<proteinExistence type="predicted"/>
<feature type="transmembrane region" description="Helical" evidence="1">
    <location>
        <begin position="116"/>
        <end position="137"/>
    </location>
</feature>
<dbReference type="PANTHER" id="PTHR34475">
    <property type="match status" value="1"/>
</dbReference>
<dbReference type="AlphaFoldDB" id="A0A1H7JGL2"/>
<name>A0A1H7JGL2_9GAMM</name>
<organism evidence="3 4">
    <name type="scientific">Colwellia chukchiensis</name>
    <dbReference type="NCBI Taxonomy" id="641665"/>
    <lineage>
        <taxon>Bacteria</taxon>
        <taxon>Pseudomonadati</taxon>
        <taxon>Pseudomonadota</taxon>
        <taxon>Gammaproteobacteria</taxon>
        <taxon>Alteromonadales</taxon>
        <taxon>Colwelliaceae</taxon>
        <taxon>Colwellia</taxon>
    </lineage>
</organism>
<dbReference type="Pfam" id="PF13464">
    <property type="entry name" value="RodZ_C"/>
    <property type="match status" value="1"/>
</dbReference>
<evidence type="ECO:0000313" key="4">
    <source>
        <dbReference type="Proteomes" id="UP000199297"/>
    </source>
</evidence>
<reference evidence="4" key="1">
    <citation type="submission" date="2016-10" db="EMBL/GenBank/DDBJ databases">
        <authorList>
            <person name="Varghese N."/>
            <person name="Submissions S."/>
        </authorList>
    </citation>
    <scope>NUCLEOTIDE SEQUENCE [LARGE SCALE GENOMIC DNA]</scope>
    <source>
        <strain evidence="4">CGMCC 1.9127</strain>
    </source>
</reference>
<dbReference type="EMBL" id="FOBI01000002">
    <property type="protein sequence ID" value="SEK73582.1"/>
    <property type="molecule type" value="Genomic_DNA"/>
</dbReference>
<dbReference type="SUPFAM" id="SSF47413">
    <property type="entry name" value="lambda repressor-like DNA-binding domains"/>
    <property type="match status" value="1"/>
</dbReference>
<dbReference type="InterPro" id="IPR025194">
    <property type="entry name" value="RodZ-like_C"/>
</dbReference>
<dbReference type="PROSITE" id="PS50943">
    <property type="entry name" value="HTH_CROC1"/>
    <property type="match status" value="1"/>
</dbReference>
<evidence type="ECO:0000313" key="3">
    <source>
        <dbReference type="EMBL" id="SEK73582.1"/>
    </source>
</evidence>
<protein>
    <submittedName>
        <fullName evidence="3">Cytoskeleton protein RodZ</fullName>
    </submittedName>
</protein>
<dbReference type="InterPro" id="IPR010982">
    <property type="entry name" value="Lambda_DNA-bd_dom_sf"/>
</dbReference>
<gene>
    <name evidence="3" type="ORF">SAMN05216262_102228</name>
</gene>
<dbReference type="InterPro" id="IPR001387">
    <property type="entry name" value="Cro/C1-type_HTH"/>
</dbReference>
<feature type="domain" description="HTH cro/C1-type" evidence="2">
    <location>
        <begin position="24"/>
        <end position="56"/>
    </location>
</feature>
<evidence type="ECO:0000259" key="2">
    <source>
        <dbReference type="PROSITE" id="PS50943"/>
    </source>
</evidence>
<dbReference type="RefSeq" id="WP_085283533.1">
    <property type="nucleotide sequence ID" value="NZ_FOBI01000002.1"/>
</dbReference>
<keyword evidence="1" id="KW-0472">Membrane</keyword>
<keyword evidence="1" id="KW-1133">Transmembrane helix</keyword>
<keyword evidence="1" id="KW-0812">Transmembrane</keyword>
<keyword evidence="4" id="KW-1185">Reference proteome</keyword>
<evidence type="ECO:0000256" key="1">
    <source>
        <dbReference type="SAM" id="Phobius"/>
    </source>
</evidence>
<dbReference type="Gene3D" id="1.10.260.40">
    <property type="entry name" value="lambda repressor-like DNA-binding domains"/>
    <property type="match status" value="1"/>
</dbReference>